<keyword evidence="5 9" id="KW-1133">Transmembrane helix</keyword>
<evidence type="ECO:0000256" key="3">
    <source>
        <dbReference type="ARBA" id="ARBA00022448"/>
    </source>
</evidence>
<sequence length="406" mass="44027">MATQAIQKRSHMGHSHGHHHHHHDNTYLTSTNKSDPGVRITRIGLYVNLGMAVGKGVGGVVFNSQALTADAVHALSDLVSDIMTLATISYSVKPATVRFPMGYGKIESLGALAVSGILLSGGIMIGLQAVMALTQQFFPQIFEFLSHTGVFEAVHHHGHDHGHMDLGPNINAAWLAAGSIVVKEWLYRATMKVAKEKRSSVLSSNAYHHRVDSLTAFVALFTIVVSHFLEGARWLDPIGGLVISGMIVQAGWSNTKSALFELADVGMDEEAREGAEKAVVAILDGGDAQVRGVQGIKSGQNLMFEVEVGVPNDWSVSHSNDLEVEIREAVSKNVKGTKRVNVRFVCLDHANQAAFADQFTKKDTDALDEPFEDHHHDHDHDHDHGHDHSNGHATGTQSNGTAQKRK</sequence>
<dbReference type="SUPFAM" id="SSF161111">
    <property type="entry name" value="Cation efflux protein transmembrane domain-like"/>
    <property type="match status" value="1"/>
</dbReference>
<keyword evidence="6" id="KW-0406">Ion transport</keyword>
<dbReference type="Proteomes" id="UP001296104">
    <property type="component" value="Unassembled WGS sequence"/>
</dbReference>
<dbReference type="GO" id="GO:0005739">
    <property type="term" value="C:mitochondrion"/>
    <property type="evidence" value="ECO:0007669"/>
    <property type="project" value="UniProtKB-ARBA"/>
</dbReference>
<feature type="transmembrane region" description="Helical" evidence="9">
    <location>
        <begin position="109"/>
        <end position="133"/>
    </location>
</feature>
<keyword evidence="7 9" id="KW-0472">Membrane</keyword>
<dbReference type="GO" id="GO:0016020">
    <property type="term" value="C:membrane"/>
    <property type="evidence" value="ECO:0007669"/>
    <property type="project" value="UniProtKB-SubCell"/>
</dbReference>
<comment type="similarity">
    <text evidence="2">Belongs to the cation diffusion facilitator (CDF) transporter (TC 2.A.4) family. SLC30A subfamily.</text>
</comment>
<dbReference type="FunFam" id="3.30.70.1350:FF:000010">
    <property type="entry name" value="Cation efflux family protein, putative"/>
    <property type="match status" value="1"/>
</dbReference>
<dbReference type="Gene3D" id="1.20.1510.10">
    <property type="entry name" value="Cation efflux protein transmembrane domain"/>
    <property type="match status" value="1"/>
</dbReference>
<evidence type="ECO:0000256" key="5">
    <source>
        <dbReference type="ARBA" id="ARBA00022989"/>
    </source>
</evidence>
<feature type="region of interest" description="Disordered" evidence="8">
    <location>
        <begin position="368"/>
        <end position="406"/>
    </location>
</feature>
<evidence type="ECO:0000256" key="9">
    <source>
        <dbReference type="SAM" id="Phobius"/>
    </source>
</evidence>
<feature type="region of interest" description="Disordered" evidence="8">
    <location>
        <begin position="1"/>
        <end position="33"/>
    </location>
</feature>
<dbReference type="InterPro" id="IPR036837">
    <property type="entry name" value="Cation_efflux_CTD_sf"/>
</dbReference>
<dbReference type="FunFam" id="1.20.1510.10:FF:000013">
    <property type="entry name" value="Cation efflux family protein"/>
    <property type="match status" value="1"/>
</dbReference>
<feature type="compositionally biased region" description="Basic residues" evidence="8">
    <location>
        <begin position="8"/>
        <end position="23"/>
    </location>
</feature>
<feature type="compositionally biased region" description="Polar residues" evidence="8">
    <location>
        <begin position="391"/>
        <end position="406"/>
    </location>
</feature>
<dbReference type="InterPro" id="IPR027469">
    <property type="entry name" value="Cation_efflux_TMD_sf"/>
</dbReference>
<keyword evidence="12" id="KW-1185">Reference proteome</keyword>
<evidence type="ECO:0000256" key="8">
    <source>
        <dbReference type="SAM" id="MobiDB-lite"/>
    </source>
</evidence>
<dbReference type="PANTHER" id="PTHR43840:SF15">
    <property type="entry name" value="MITOCHONDRIAL METAL TRANSPORTER 1-RELATED"/>
    <property type="match status" value="1"/>
</dbReference>
<accession>A0AAI8Z304</accession>
<proteinExistence type="inferred from homology"/>
<protein>
    <submittedName>
        <fullName evidence="11">Related to cation efflux family</fullName>
    </submittedName>
</protein>
<evidence type="ECO:0000256" key="1">
    <source>
        <dbReference type="ARBA" id="ARBA00004141"/>
    </source>
</evidence>
<name>A0AAI8Z304_9PEZI</name>
<dbReference type="GO" id="GO:0030003">
    <property type="term" value="P:intracellular monoatomic cation homeostasis"/>
    <property type="evidence" value="ECO:0007669"/>
    <property type="project" value="UniProtKB-ARBA"/>
</dbReference>
<organism evidence="11 12">
    <name type="scientific">Lecanosticta acicola</name>
    <dbReference type="NCBI Taxonomy" id="111012"/>
    <lineage>
        <taxon>Eukaryota</taxon>
        <taxon>Fungi</taxon>
        <taxon>Dikarya</taxon>
        <taxon>Ascomycota</taxon>
        <taxon>Pezizomycotina</taxon>
        <taxon>Dothideomycetes</taxon>
        <taxon>Dothideomycetidae</taxon>
        <taxon>Mycosphaerellales</taxon>
        <taxon>Mycosphaerellaceae</taxon>
        <taxon>Lecanosticta</taxon>
    </lineage>
</organism>
<evidence type="ECO:0000259" key="10">
    <source>
        <dbReference type="Pfam" id="PF01545"/>
    </source>
</evidence>
<dbReference type="Pfam" id="PF01545">
    <property type="entry name" value="Cation_efflux"/>
    <property type="match status" value="1"/>
</dbReference>
<evidence type="ECO:0000313" key="12">
    <source>
        <dbReference type="Proteomes" id="UP001296104"/>
    </source>
</evidence>
<keyword evidence="3" id="KW-0813">Transport</keyword>
<dbReference type="InterPro" id="IPR058533">
    <property type="entry name" value="Cation_efflux_TM"/>
</dbReference>
<keyword evidence="4 9" id="KW-0812">Transmembrane</keyword>
<evidence type="ECO:0000256" key="2">
    <source>
        <dbReference type="ARBA" id="ARBA00008873"/>
    </source>
</evidence>
<feature type="domain" description="Cation efflux protein transmembrane" evidence="10">
    <location>
        <begin position="43"/>
        <end position="262"/>
    </location>
</feature>
<reference evidence="11" key="1">
    <citation type="submission" date="2023-11" db="EMBL/GenBank/DDBJ databases">
        <authorList>
            <person name="Alioto T."/>
            <person name="Alioto T."/>
            <person name="Gomez Garrido J."/>
        </authorList>
    </citation>
    <scope>NUCLEOTIDE SEQUENCE</scope>
</reference>
<dbReference type="InterPro" id="IPR050291">
    <property type="entry name" value="CDF_Transporter"/>
</dbReference>
<dbReference type="InterPro" id="IPR002524">
    <property type="entry name" value="Cation_efflux"/>
</dbReference>
<evidence type="ECO:0000256" key="4">
    <source>
        <dbReference type="ARBA" id="ARBA00022692"/>
    </source>
</evidence>
<comment type="subcellular location">
    <subcellularLocation>
        <location evidence="1">Membrane</location>
        <topology evidence="1">Multi-pass membrane protein</topology>
    </subcellularLocation>
</comment>
<comment type="caution">
    <text evidence="11">The sequence shown here is derived from an EMBL/GenBank/DDBJ whole genome shotgun (WGS) entry which is preliminary data.</text>
</comment>
<dbReference type="GO" id="GO:0008324">
    <property type="term" value="F:monoatomic cation transmembrane transporter activity"/>
    <property type="evidence" value="ECO:0007669"/>
    <property type="project" value="InterPro"/>
</dbReference>
<dbReference type="Gene3D" id="3.30.70.1350">
    <property type="entry name" value="Cation efflux protein, cytoplasmic domain"/>
    <property type="match status" value="1"/>
</dbReference>
<evidence type="ECO:0000313" key="11">
    <source>
        <dbReference type="EMBL" id="CAK4031488.1"/>
    </source>
</evidence>
<evidence type="ECO:0000256" key="6">
    <source>
        <dbReference type="ARBA" id="ARBA00023065"/>
    </source>
</evidence>
<evidence type="ECO:0000256" key="7">
    <source>
        <dbReference type="ARBA" id="ARBA00023136"/>
    </source>
</evidence>
<feature type="compositionally biased region" description="Basic and acidic residues" evidence="8">
    <location>
        <begin position="372"/>
        <end position="390"/>
    </location>
</feature>
<gene>
    <name evidence="11" type="ORF">LECACI_7A006646</name>
</gene>
<dbReference type="NCBIfam" id="TIGR01297">
    <property type="entry name" value="CDF"/>
    <property type="match status" value="1"/>
</dbReference>
<dbReference type="PANTHER" id="PTHR43840">
    <property type="entry name" value="MITOCHONDRIAL METAL TRANSPORTER 1-RELATED"/>
    <property type="match status" value="1"/>
</dbReference>
<dbReference type="GO" id="GO:0098771">
    <property type="term" value="P:inorganic ion homeostasis"/>
    <property type="evidence" value="ECO:0007669"/>
    <property type="project" value="UniProtKB-ARBA"/>
</dbReference>
<dbReference type="EMBL" id="CAVMBE010000049">
    <property type="protein sequence ID" value="CAK4031488.1"/>
    <property type="molecule type" value="Genomic_DNA"/>
</dbReference>
<dbReference type="AlphaFoldDB" id="A0AAI8Z304"/>